<feature type="domain" description="Orc1-like AAA ATPase" evidence="1">
    <location>
        <begin position="54"/>
        <end position="157"/>
    </location>
</feature>
<dbReference type="InterPro" id="IPR027417">
    <property type="entry name" value="P-loop_NTPase"/>
</dbReference>
<protein>
    <submittedName>
        <fullName evidence="2">AAA family ATPase</fullName>
    </submittedName>
</protein>
<proteinExistence type="predicted"/>
<dbReference type="Proteomes" id="UP000652198">
    <property type="component" value="Unassembled WGS sequence"/>
</dbReference>
<dbReference type="EMBL" id="WOEY01000123">
    <property type="protein sequence ID" value="NPT45641.1"/>
    <property type="molecule type" value="Genomic_DNA"/>
</dbReference>
<dbReference type="Pfam" id="PF13191">
    <property type="entry name" value="AAA_16"/>
    <property type="match status" value="1"/>
</dbReference>
<sequence length="165" mass="18034">MKLLAKIADDRYQTASSVESDLSRCLAEWEAIGKITRFLLAERDVPNQLLIPEKLYGREQEVATLLGTFCRVVINGRPELVLVSGPSGIGKSSLVNELHSVMLPSRGLFATGKFDQSKLDIPDSTLAQAFQGLVNLLLRTCEADLVSWRDELLGARGEVHPAGEA</sequence>
<accession>A0ABX2BZM5</accession>
<evidence type="ECO:0000313" key="3">
    <source>
        <dbReference type="Proteomes" id="UP000652198"/>
    </source>
</evidence>
<gene>
    <name evidence="2" type="ORF">GNZ12_30835</name>
</gene>
<keyword evidence="3" id="KW-1185">Reference proteome</keyword>
<evidence type="ECO:0000259" key="1">
    <source>
        <dbReference type="Pfam" id="PF13191"/>
    </source>
</evidence>
<dbReference type="InterPro" id="IPR053159">
    <property type="entry name" value="Hybrid_Histidine_Kinase"/>
</dbReference>
<dbReference type="Gene3D" id="3.40.50.300">
    <property type="entry name" value="P-loop containing nucleotide triphosphate hydrolases"/>
    <property type="match status" value="1"/>
</dbReference>
<organism evidence="2 3">
    <name type="scientific">Paraburkholderia solitsugae</name>
    <dbReference type="NCBI Taxonomy" id="2675748"/>
    <lineage>
        <taxon>Bacteria</taxon>
        <taxon>Pseudomonadati</taxon>
        <taxon>Pseudomonadota</taxon>
        <taxon>Betaproteobacteria</taxon>
        <taxon>Burkholderiales</taxon>
        <taxon>Burkholderiaceae</taxon>
        <taxon>Paraburkholderia</taxon>
    </lineage>
</organism>
<dbReference type="PANTHER" id="PTHR43642">
    <property type="entry name" value="HYBRID SIGNAL TRANSDUCTION HISTIDINE KINASE G"/>
    <property type="match status" value="1"/>
</dbReference>
<dbReference type="PANTHER" id="PTHR43642:SF1">
    <property type="entry name" value="HYBRID SIGNAL TRANSDUCTION HISTIDINE KINASE G"/>
    <property type="match status" value="1"/>
</dbReference>
<dbReference type="InterPro" id="IPR041664">
    <property type="entry name" value="AAA_16"/>
</dbReference>
<dbReference type="SUPFAM" id="SSF52540">
    <property type="entry name" value="P-loop containing nucleoside triphosphate hydrolases"/>
    <property type="match status" value="1"/>
</dbReference>
<name>A0ABX2BZM5_9BURK</name>
<evidence type="ECO:0000313" key="2">
    <source>
        <dbReference type="EMBL" id="NPT45641.1"/>
    </source>
</evidence>
<comment type="caution">
    <text evidence="2">The sequence shown here is derived from an EMBL/GenBank/DDBJ whole genome shotgun (WGS) entry which is preliminary data.</text>
</comment>
<reference evidence="2 3" key="1">
    <citation type="submission" date="2019-11" db="EMBL/GenBank/DDBJ databases">
        <title>Metabolism of dissolved organic matter in forest soils.</title>
        <authorList>
            <person name="Cyle K.T."/>
            <person name="Wilhelm R.C."/>
            <person name="Martinez C.E."/>
        </authorList>
    </citation>
    <scope>NUCLEOTIDE SEQUENCE [LARGE SCALE GENOMIC DNA]</scope>
    <source>
        <strain evidence="2 3">1N</strain>
    </source>
</reference>